<organism evidence="1 2">
    <name type="scientific">Papaver atlanticum</name>
    <dbReference type="NCBI Taxonomy" id="357466"/>
    <lineage>
        <taxon>Eukaryota</taxon>
        <taxon>Viridiplantae</taxon>
        <taxon>Streptophyta</taxon>
        <taxon>Embryophyta</taxon>
        <taxon>Tracheophyta</taxon>
        <taxon>Spermatophyta</taxon>
        <taxon>Magnoliopsida</taxon>
        <taxon>Ranunculales</taxon>
        <taxon>Papaveraceae</taxon>
        <taxon>Papaveroideae</taxon>
        <taxon>Papaver</taxon>
    </lineage>
</organism>
<protein>
    <submittedName>
        <fullName evidence="1">Uncharacterized protein</fullName>
    </submittedName>
</protein>
<reference evidence="1" key="1">
    <citation type="submission" date="2022-04" db="EMBL/GenBank/DDBJ databases">
        <title>A functionally conserved STORR gene fusion in Papaver species that diverged 16.8 million years ago.</title>
        <authorList>
            <person name="Catania T."/>
        </authorList>
    </citation>
    <scope>NUCLEOTIDE SEQUENCE</scope>
    <source>
        <strain evidence="1">S-188037</strain>
    </source>
</reference>
<keyword evidence="2" id="KW-1185">Reference proteome</keyword>
<dbReference type="AlphaFoldDB" id="A0AAD4XLG1"/>
<gene>
    <name evidence="1" type="ORF">MKW98_013314</name>
</gene>
<name>A0AAD4XLG1_9MAGN</name>
<comment type="caution">
    <text evidence="1">The sequence shown here is derived from an EMBL/GenBank/DDBJ whole genome shotgun (WGS) entry which is preliminary data.</text>
</comment>
<evidence type="ECO:0000313" key="2">
    <source>
        <dbReference type="Proteomes" id="UP001202328"/>
    </source>
</evidence>
<dbReference type="EMBL" id="JAJJMB010008687">
    <property type="protein sequence ID" value="KAI3921380.1"/>
    <property type="molecule type" value="Genomic_DNA"/>
</dbReference>
<proteinExistence type="predicted"/>
<sequence>MLSIICLGSDAVCLFVSLVIELNDWYIENDKKNLYLIEIPNLILAEKKKIKEEMVEETAENTFGFELDAFDYRHGAALNVYECHRTISFPVLSLSQKGKESDYYEEHSFGTQIEDCKSFTCILGMFRLTLKNNIKNCTEITTAA</sequence>
<accession>A0AAD4XLG1</accession>
<evidence type="ECO:0000313" key="1">
    <source>
        <dbReference type="EMBL" id="KAI3921380.1"/>
    </source>
</evidence>
<dbReference type="Proteomes" id="UP001202328">
    <property type="component" value="Unassembled WGS sequence"/>
</dbReference>